<comment type="caution">
    <text evidence="3">The sequence shown here is derived from an EMBL/GenBank/DDBJ whole genome shotgun (WGS) entry which is preliminary data.</text>
</comment>
<evidence type="ECO:0000313" key="4">
    <source>
        <dbReference type="Proteomes" id="UP001201980"/>
    </source>
</evidence>
<feature type="compositionally biased region" description="Low complexity" evidence="1">
    <location>
        <begin position="484"/>
        <end position="517"/>
    </location>
</feature>
<evidence type="ECO:0000259" key="2">
    <source>
        <dbReference type="Pfam" id="PF12927"/>
    </source>
</evidence>
<dbReference type="Proteomes" id="UP001201980">
    <property type="component" value="Unassembled WGS sequence"/>
</dbReference>
<reference evidence="3" key="1">
    <citation type="submission" date="2022-07" db="EMBL/GenBank/DDBJ databases">
        <title>Draft genome sequence of Zalerion maritima ATCC 34329, a (micro)plastics degrading marine fungus.</title>
        <authorList>
            <person name="Paco A."/>
            <person name="Goncalves M.F.M."/>
            <person name="Rocha-Santos T.A.P."/>
            <person name="Alves A."/>
        </authorList>
    </citation>
    <scope>NUCLEOTIDE SEQUENCE</scope>
    <source>
        <strain evidence="3">ATCC 34329</strain>
    </source>
</reference>
<dbReference type="InterPro" id="IPR024325">
    <property type="entry name" value="DUF3835"/>
</dbReference>
<feature type="compositionally biased region" description="Polar residues" evidence="1">
    <location>
        <begin position="183"/>
        <end position="193"/>
    </location>
</feature>
<dbReference type="InterPro" id="IPR039553">
    <property type="entry name" value="Prefoldin-like"/>
</dbReference>
<name>A0AAD5RLW9_9PEZI</name>
<feature type="region of interest" description="Disordered" evidence="1">
    <location>
        <begin position="174"/>
        <end position="260"/>
    </location>
</feature>
<feature type="domain" description="DUF3835" evidence="2">
    <location>
        <begin position="468"/>
        <end position="487"/>
    </location>
</feature>
<dbReference type="EMBL" id="JAKWBI020000245">
    <property type="protein sequence ID" value="KAJ2898082.1"/>
    <property type="molecule type" value="Genomic_DNA"/>
</dbReference>
<dbReference type="GO" id="GO:0003714">
    <property type="term" value="F:transcription corepressor activity"/>
    <property type="evidence" value="ECO:0007669"/>
    <property type="project" value="TreeGrafter"/>
</dbReference>
<feature type="domain" description="DUF3835" evidence="2">
    <location>
        <begin position="518"/>
        <end position="593"/>
    </location>
</feature>
<dbReference type="PANTHER" id="PTHR15111">
    <property type="entry name" value="RNA POLYMERASE II SUBUNIT 5-MEDIATING PROTEIN NNX3"/>
    <property type="match status" value="1"/>
</dbReference>
<dbReference type="GO" id="GO:0000122">
    <property type="term" value="P:negative regulation of transcription by RNA polymerase II"/>
    <property type="evidence" value="ECO:0007669"/>
    <property type="project" value="TreeGrafter"/>
</dbReference>
<dbReference type="Pfam" id="PF12927">
    <property type="entry name" value="DUF3835"/>
    <property type="match status" value="2"/>
</dbReference>
<feature type="compositionally biased region" description="Low complexity" evidence="1">
    <location>
        <begin position="205"/>
        <end position="220"/>
    </location>
</feature>
<accession>A0AAD5RLW9</accession>
<keyword evidence="4" id="KW-1185">Reference proteome</keyword>
<dbReference type="InterPro" id="IPR052255">
    <property type="entry name" value="RNA_pol_II_subunit5-mediator"/>
</dbReference>
<dbReference type="SUPFAM" id="SSF46579">
    <property type="entry name" value="Prefoldin"/>
    <property type="match status" value="1"/>
</dbReference>
<gene>
    <name evidence="3" type="ORF">MKZ38_004194</name>
</gene>
<organism evidence="3 4">
    <name type="scientific">Zalerion maritima</name>
    <dbReference type="NCBI Taxonomy" id="339359"/>
    <lineage>
        <taxon>Eukaryota</taxon>
        <taxon>Fungi</taxon>
        <taxon>Dikarya</taxon>
        <taxon>Ascomycota</taxon>
        <taxon>Pezizomycotina</taxon>
        <taxon>Sordariomycetes</taxon>
        <taxon>Lulworthiomycetidae</taxon>
        <taxon>Lulworthiales</taxon>
        <taxon>Lulworthiaceae</taxon>
        <taxon>Zalerion</taxon>
    </lineage>
</organism>
<dbReference type="PANTHER" id="PTHR15111:SF0">
    <property type="entry name" value="UNCONVENTIONAL PREFOLDIN RPB5 INTERACTOR 1"/>
    <property type="match status" value="1"/>
</dbReference>
<dbReference type="AlphaFoldDB" id="A0AAD5RLW9"/>
<protein>
    <recommendedName>
        <fullName evidence="2">DUF3835 domain-containing protein</fullName>
    </recommendedName>
</protein>
<dbReference type="GO" id="GO:0019212">
    <property type="term" value="F:phosphatase inhibitor activity"/>
    <property type="evidence" value="ECO:0007669"/>
    <property type="project" value="TreeGrafter"/>
</dbReference>
<dbReference type="GO" id="GO:0003682">
    <property type="term" value="F:chromatin binding"/>
    <property type="evidence" value="ECO:0007669"/>
    <property type="project" value="TreeGrafter"/>
</dbReference>
<evidence type="ECO:0000313" key="3">
    <source>
        <dbReference type="EMBL" id="KAJ2898082.1"/>
    </source>
</evidence>
<evidence type="ECO:0000256" key="1">
    <source>
        <dbReference type="SAM" id="MobiDB-lite"/>
    </source>
</evidence>
<dbReference type="Pfam" id="PF13758">
    <property type="entry name" value="Prefoldin_3"/>
    <property type="match status" value="1"/>
</dbReference>
<proteinExistence type="predicted"/>
<feature type="region of interest" description="Disordered" evidence="1">
    <location>
        <begin position="461"/>
        <end position="536"/>
    </location>
</feature>
<sequence>MTAPSERDSLHDLERHRLQLEQNVEKLNTALQRWRIWDAEYEGLKEEVARLADEADKGDITRLRADFPADVLTEKDLDEILGKGTKTPKQITNVLERRIDYVTRNIKTLENQLVASEHKLSRVSILSDPDMKNDEGEPILDIFEQLDEDDNVLSSRVQTAGSAQADAISAALKKAGVEPATSDKPSSPAQKTVSVPEPGNVEEIPSGGDAPPAPAAEDPSLTLVAETTKPKPAQPKSILKKKSVSFAETTKPADNGTKSATALHRDEILKANKEKELQFYQTPPVIPTDESTEDALLRQAMLQYSREDASELGAVVAELNIEDEFDVDDNDEEDWIIEDYGDVDGEFDVDFVGDISDDDHQSGFSSNGVLTDDYQKRMMEIQDRLKDVMASPSIPNEDIPSPNMTKVEKSVKVKKGVQFAMDLDIAPNALQAGATPAPKALENPQEFIRPIANVVVERSPTAPVAKPRVPTVPAEKPKRISRFKQAQAAKASGAQSLRPAAAAIPPVPSSASSSRSPLTDTVVERTVSSAPQEPDELDQATLYRAVAVEYSRMRTNFVQREGGFLREQGQEIEPLDEEYGGPKKVSLFKAARLGKQ</sequence>